<proteinExistence type="predicted"/>
<name>A0A011RGV9_ACCRE</name>
<dbReference type="eggNOG" id="COG1366">
    <property type="taxonomic scope" value="Bacteria"/>
</dbReference>
<organism evidence="3 4">
    <name type="scientific">Accumulibacter regalis</name>
    <dbReference type="NCBI Taxonomy" id="522306"/>
    <lineage>
        <taxon>Bacteria</taxon>
        <taxon>Pseudomonadati</taxon>
        <taxon>Pseudomonadota</taxon>
        <taxon>Betaproteobacteria</taxon>
        <taxon>Candidatus Accumulibacter</taxon>
    </lineage>
</organism>
<comment type="caution">
    <text evidence="3">The sequence shown here is derived from an EMBL/GenBank/DDBJ whole genome shotgun (WGS) entry which is preliminary data.</text>
</comment>
<evidence type="ECO:0000313" key="4">
    <source>
        <dbReference type="Proteomes" id="UP000022141"/>
    </source>
</evidence>
<dbReference type="Proteomes" id="UP000022141">
    <property type="component" value="Unassembled WGS sequence"/>
</dbReference>
<dbReference type="PANTHER" id="PTHR35849:SF2">
    <property type="entry name" value="BLR2341 PROTEIN"/>
    <property type="match status" value="1"/>
</dbReference>
<evidence type="ECO:0000259" key="2">
    <source>
        <dbReference type="PROSITE" id="PS50801"/>
    </source>
</evidence>
<sequence length="429" mass="46762">MCYKGIPSQNHLHSLSPMVFSFFKKQPEKIMRARPAAVPQPTNDRGSATGVSSKEKPKPVAAPVGLARSDVPFATPAPTGENPPLDLSEFVFSEIAAEFQVEAELDPLDAEAEEAAMFFANGQDAAARALLEKSTSARRSGPGERLWLMLFDLLRLTGQKSAFEALEIEYAQAFEKQPPVWRDAAVGAREAGKVVGTALFKGDLLGDNDAGFEAVRLALKTNSQLRLDLSKVRQLDAAGCERLLALLQQARRGRGAIDLLGRDGLGALLDSRIAAGRPEDRACWLLKLELCQLRGQLEVFEEMAINYAVTFEISPPSWEFERVADNEPAPLELAAADQLLTEAYVIKGEIRGARFSDLQAYAAAKDPVLVDCSTVTRMDFLSAGALLNALTTVKRSGRQIIVRHPNHLLAELFRVVGLRSVAEIDLARN</sequence>
<dbReference type="AlphaFoldDB" id="A0A011RGV9"/>
<keyword evidence="4" id="KW-1185">Reference proteome</keyword>
<dbReference type="InterPro" id="IPR058548">
    <property type="entry name" value="MlaB-like_STAS"/>
</dbReference>
<dbReference type="InterPro" id="IPR052746">
    <property type="entry name" value="MlaB_ABC_Transporter"/>
</dbReference>
<dbReference type="EMBL" id="JEMY01000006">
    <property type="protein sequence ID" value="EXI90454.1"/>
    <property type="molecule type" value="Genomic_DNA"/>
</dbReference>
<dbReference type="PANTHER" id="PTHR35849">
    <property type="entry name" value="BLR2341 PROTEIN"/>
    <property type="match status" value="1"/>
</dbReference>
<dbReference type="Pfam" id="PF13466">
    <property type="entry name" value="STAS_2"/>
    <property type="match status" value="1"/>
</dbReference>
<dbReference type="PROSITE" id="PS50801">
    <property type="entry name" value="STAS"/>
    <property type="match status" value="1"/>
</dbReference>
<dbReference type="CDD" id="cd07043">
    <property type="entry name" value="STAS_anti-anti-sigma_factors"/>
    <property type="match status" value="1"/>
</dbReference>
<feature type="domain" description="STAS" evidence="2">
    <location>
        <begin position="368"/>
        <end position="429"/>
    </location>
</feature>
<dbReference type="STRING" id="1454004.AW11_00809"/>
<feature type="compositionally biased region" description="Polar residues" evidence="1">
    <location>
        <begin position="40"/>
        <end position="52"/>
    </location>
</feature>
<evidence type="ECO:0000313" key="3">
    <source>
        <dbReference type="EMBL" id="EXI90454.1"/>
    </source>
</evidence>
<accession>A0A011RGV9</accession>
<dbReference type="SUPFAM" id="SSF52091">
    <property type="entry name" value="SpoIIaa-like"/>
    <property type="match status" value="1"/>
</dbReference>
<gene>
    <name evidence="3" type="ORF">AW11_00809</name>
</gene>
<dbReference type="PATRIC" id="fig|1454004.3.peg.837"/>
<reference evidence="3" key="1">
    <citation type="submission" date="2014-02" db="EMBL/GenBank/DDBJ databases">
        <title>Expanding our view of genomic diversity in Candidatus Accumulibacter clades.</title>
        <authorList>
            <person name="Skennerton C.T."/>
            <person name="Barr J.J."/>
            <person name="Slater F.R."/>
            <person name="Bond P.L."/>
            <person name="Tyson G.W."/>
        </authorList>
    </citation>
    <scope>NUCLEOTIDE SEQUENCE [LARGE SCALE GENOMIC DNA]</scope>
</reference>
<feature type="region of interest" description="Disordered" evidence="1">
    <location>
        <begin position="31"/>
        <end position="62"/>
    </location>
</feature>
<dbReference type="InterPro" id="IPR002645">
    <property type="entry name" value="STAS_dom"/>
</dbReference>
<dbReference type="Gene3D" id="3.30.750.24">
    <property type="entry name" value="STAS domain"/>
    <property type="match status" value="1"/>
</dbReference>
<protein>
    <submittedName>
        <fullName evidence="3">Anti-anti-sigma factor</fullName>
    </submittedName>
</protein>
<dbReference type="InterPro" id="IPR036513">
    <property type="entry name" value="STAS_dom_sf"/>
</dbReference>
<evidence type="ECO:0000256" key="1">
    <source>
        <dbReference type="SAM" id="MobiDB-lite"/>
    </source>
</evidence>